<accession>A0AAV7K1U7</accession>
<sequence>MFKHDLSHLYYDPGKSQDWWHRVASRTLELSSVAKFPDTTRINHVSSELFEEFKTTRCWSVYPDAIDFLEHCRDNALPMAGISNFDQRLSPLLCSLSISKYFLFVMSLAYKPSTYCFQEALKRTGYDPKYCCHIGDSIREDCVTALSIGMKPVLINRREDEKYIIQQLKDSGVGVEDLILVKSLSELKNKIKINK</sequence>
<evidence type="ECO:0000313" key="2">
    <source>
        <dbReference type="Proteomes" id="UP001165289"/>
    </source>
</evidence>
<dbReference type="PANTHER" id="PTHR46191:SF2">
    <property type="entry name" value="HALOACID DEHALOGENASE-LIKE HYDROLASE DOMAIN-CONTAINING PROTEIN 3"/>
    <property type="match status" value="1"/>
</dbReference>
<dbReference type="AlphaFoldDB" id="A0AAV7K1U7"/>
<dbReference type="InterPro" id="IPR036412">
    <property type="entry name" value="HAD-like_sf"/>
</dbReference>
<protein>
    <submittedName>
        <fullName evidence="1">Uncharacterized protein</fullName>
    </submittedName>
</protein>
<dbReference type="Proteomes" id="UP001165289">
    <property type="component" value="Unassembled WGS sequence"/>
</dbReference>
<gene>
    <name evidence="1" type="ORF">LOD99_2750</name>
</gene>
<dbReference type="PANTHER" id="PTHR46191">
    <property type="match status" value="1"/>
</dbReference>
<proteinExistence type="predicted"/>
<dbReference type="InterPro" id="IPR023214">
    <property type="entry name" value="HAD_sf"/>
</dbReference>
<dbReference type="Gene3D" id="3.40.50.1000">
    <property type="entry name" value="HAD superfamily/HAD-like"/>
    <property type="match status" value="1"/>
</dbReference>
<name>A0AAV7K1U7_9METZ</name>
<keyword evidence="2" id="KW-1185">Reference proteome</keyword>
<dbReference type="Pfam" id="PF00702">
    <property type="entry name" value="Hydrolase"/>
    <property type="match status" value="1"/>
</dbReference>
<dbReference type="InterPro" id="IPR051828">
    <property type="entry name" value="HAD-like_hydrolase_domain"/>
</dbReference>
<comment type="caution">
    <text evidence="1">The sequence shown here is derived from an EMBL/GenBank/DDBJ whole genome shotgun (WGS) entry which is preliminary data.</text>
</comment>
<dbReference type="SUPFAM" id="SSF56784">
    <property type="entry name" value="HAD-like"/>
    <property type="match status" value="1"/>
</dbReference>
<dbReference type="EMBL" id="JAKMXF010000221">
    <property type="protein sequence ID" value="KAI6654871.1"/>
    <property type="molecule type" value="Genomic_DNA"/>
</dbReference>
<organism evidence="1 2">
    <name type="scientific">Oopsacas minuta</name>
    <dbReference type="NCBI Taxonomy" id="111878"/>
    <lineage>
        <taxon>Eukaryota</taxon>
        <taxon>Metazoa</taxon>
        <taxon>Porifera</taxon>
        <taxon>Hexactinellida</taxon>
        <taxon>Hexasterophora</taxon>
        <taxon>Lyssacinosida</taxon>
        <taxon>Leucopsacidae</taxon>
        <taxon>Oopsacas</taxon>
    </lineage>
</organism>
<reference evidence="1 2" key="1">
    <citation type="journal article" date="2023" name="BMC Biol.">
        <title>The compact genome of the sponge Oopsacas minuta (Hexactinellida) is lacking key metazoan core genes.</title>
        <authorList>
            <person name="Santini S."/>
            <person name="Schenkelaars Q."/>
            <person name="Jourda C."/>
            <person name="Duchesne M."/>
            <person name="Belahbib H."/>
            <person name="Rocher C."/>
            <person name="Selva M."/>
            <person name="Riesgo A."/>
            <person name="Vervoort M."/>
            <person name="Leys S.P."/>
            <person name="Kodjabachian L."/>
            <person name="Le Bivic A."/>
            <person name="Borchiellini C."/>
            <person name="Claverie J.M."/>
            <person name="Renard E."/>
        </authorList>
    </citation>
    <scope>NUCLEOTIDE SEQUENCE [LARGE SCALE GENOMIC DNA]</scope>
    <source>
        <strain evidence="1">SPO-2</strain>
    </source>
</reference>
<evidence type="ECO:0000313" key="1">
    <source>
        <dbReference type="EMBL" id="KAI6654871.1"/>
    </source>
</evidence>